<keyword evidence="6" id="KW-1185">Reference proteome</keyword>
<dbReference type="InterPro" id="IPR049492">
    <property type="entry name" value="BD-FAE-like_dom"/>
</dbReference>
<dbReference type="InterPro" id="IPR050300">
    <property type="entry name" value="GDXG_lipolytic_enzyme"/>
</dbReference>
<evidence type="ECO:0000256" key="2">
    <source>
        <dbReference type="ARBA" id="ARBA00022801"/>
    </source>
</evidence>
<dbReference type="PANTHER" id="PTHR48081">
    <property type="entry name" value="AB HYDROLASE SUPERFAMILY PROTEIN C4A8.06C"/>
    <property type="match status" value="1"/>
</dbReference>
<sequence length="358" mass="38340">MTSRPRTDPAAAVLDRRPPLSRRARRWTLAALIAAFAIVAVTGITSATPWPAAMLIRSVFEQGGAATVQEMLEYGPEPAGPVDARLDQATDVAGGPGTGFDVFTPAGATGAHPTVVWIHGGAWISGSKENVAPYLSLIASHGYTAIGVDYTVAPEATYPTAVNQLNDTLGYLLEHAEEYGVDPDHLVLAGDSAGAQLASQLAVLTTNEKYAHLLGIEPALQPQQLSALVLNCGVYDLPAMAELNGIGQWGLKVALWAYTGTKNWSSDYAGSTMSTIEFVTEELPPTFISGGNGDALTWIESIPMSTALQDAGVETTELFWPADHEPKLPHEYQFHFKLDEAQEAFVQTIDFLDRYADR</sequence>
<evidence type="ECO:0000313" key="6">
    <source>
        <dbReference type="Proteomes" id="UP000610303"/>
    </source>
</evidence>
<feature type="domain" description="BD-FAE-like" evidence="4">
    <location>
        <begin position="101"/>
        <end position="296"/>
    </location>
</feature>
<proteinExistence type="inferred from homology"/>
<evidence type="ECO:0000313" key="5">
    <source>
        <dbReference type="EMBL" id="GGR30794.1"/>
    </source>
</evidence>
<evidence type="ECO:0000259" key="4">
    <source>
        <dbReference type="Pfam" id="PF20434"/>
    </source>
</evidence>
<feature type="active site" evidence="3">
    <location>
        <position position="192"/>
    </location>
</feature>
<organism evidence="5 6">
    <name type="scientific">Agromyces mediolanus</name>
    <name type="common">Corynebacterium mediolanum</name>
    <dbReference type="NCBI Taxonomy" id="41986"/>
    <lineage>
        <taxon>Bacteria</taxon>
        <taxon>Bacillati</taxon>
        <taxon>Actinomycetota</taxon>
        <taxon>Actinomycetes</taxon>
        <taxon>Micrococcales</taxon>
        <taxon>Microbacteriaceae</taxon>
        <taxon>Agromyces</taxon>
    </lineage>
</organism>
<dbReference type="Pfam" id="PF20434">
    <property type="entry name" value="BD-FAE"/>
    <property type="match status" value="1"/>
</dbReference>
<evidence type="ECO:0000256" key="1">
    <source>
        <dbReference type="ARBA" id="ARBA00010515"/>
    </source>
</evidence>
<keyword evidence="2" id="KW-0378">Hydrolase</keyword>
<comment type="caution">
    <text evidence="5">The sequence shown here is derived from an EMBL/GenBank/DDBJ whole genome shotgun (WGS) entry which is preliminary data.</text>
</comment>
<dbReference type="Gene3D" id="3.40.50.1820">
    <property type="entry name" value="alpha/beta hydrolase"/>
    <property type="match status" value="1"/>
</dbReference>
<dbReference type="RefSeq" id="WP_229781733.1">
    <property type="nucleotide sequence ID" value="NZ_BMRJ01000002.1"/>
</dbReference>
<dbReference type="GO" id="GO:0016787">
    <property type="term" value="F:hydrolase activity"/>
    <property type="evidence" value="ECO:0007669"/>
    <property type="project" value="UniProtKB-KW"/>
</dbReference>
<dbReference type="SUPFAM" id="SSF53474">
    <property type="entry name" value="alpha/beta-Hydrolases"/>
    <property type="match status" value="1"/>
</dbReference>
<dbReference type="PROSITE" id="PS01174">
    <property type="entry name" value="LIPASE_GDXG_SER"/>
    <property type="match status" value="1"/>
</dbReference>
<reference evidence="5" key="1">
    <citation type="journal article" date="2014" name="Int. J. Syst. Evol. Microbiol.">
        <title>Complete genome sequence of Corynebacterium casei LMG S-19264T (=DSM 44701T), isolated from a smear-ripened cheese.</title>
        <authorList>
            <consortium name="US DOE Joint Genome Institute (JGI-PGF)"/>
            <person name="Walter F."/>
            <person name="Albersmeier A."/>
            <person name="Kalinowski J."/>
            <person name="Ruckert C."/>
        </authorList>
    </citation>
    <scope>NUCLEOTIDE SEQUENCE</scope>
    <source>
        <strain evidence="5">JCM 3346</strain>
    </source>
</reference>
<comment type="similarity">
    <text evidence="1">Belongs to the 'GDXG' lipolytic enzyme family.</text>
</comment>
<accession>A0A918CMJ7</accession>
<evidence type="ECO:0000256" key="3">
    <source>
        <dbReference type="PROSITE-ProRule" id="PRU10038"/>
    </source>
</evidence>
<dbReference type="Proteomes" id="UP000610303">
    <property type="component" value="Unassembled WGS sequence"/>
</dbReference>
<dbReference type="EMBL" id="BMRJ01000002">
    <property type="protein sequence ID" value="GGR30794.1"/>
    <property type="molecule type" value="Genomic_DNA"/>
</dbReference>
<name>A0A918CMJ7_AGRME</name>
<dbReference type="InterPro" id="IPR029058">
    <property type="entry name" value="AB_hydrolase_fold"/>
</dbReference>
<dbReference type="InterPro" id="IPR033140">
    <property type="entry name" value="Lipase_GDXG_put_SER_AS"/>
</dbReference>
<protein>
    <submittedName>
        <fullName evidence="5">Lipase</fullName>
    </submittedName>
</protein>
<dbReference type="AlphaFoldDB" id="A0A918CMJ7"/>
<reference evidence="5" key="2">
    <citation type="submission" date="2020-09" db="EMBL/GenBank/DDBJ databases">
        <authorList>
            <person name="Sun Q."/>
            <person name="Ohkuma M."/>
        </authorList>
    </citation>
    <scope>NUCLEOTIDE SEQUENCE</scope>
    <source>
        <strain evidence="5">JCM 3346</strain>
    </source>
</reference>
<dbReference type="PANTHER" id="PTHR48081:SF6">
    <property type="entry name" value="PEPTIDASE S9 PROLYL OLIGOPEPTIDASE CATALYTIC DOMAIN-CONTAINING PROTEIN"/>
    <property type="match status" value="1"/>
</dbReference>
<gene>
    <name evidence="5" type="ORF">GCM10010196_26100</name>
</gene>